<accession>A0A916J8M6</accession>
<evidence type="ECO:0000259" key="4">
    <source>
        <dbReference type="PROSITE" id="PS01124"/>
    </source>
</evidence>
<proteinExistence type="predicted"/>
<dbReference type="PANTHER" id="PTHR43280">
    <property type="entry name" value="ARAC-FAMILY TRANSCRIPTIONAL REGULATOR"/>
    <property type="match status" value="1"/>
</dbReference>
<organism evidence="5 6">
    <name type="scientific">Dyadobacter helix</name>
    <dbReference type="NCBI Taxonomy" id="2822344"/>
    <lineage>
        <taxon>Bacteria</taxon>
        <taxon>Pseudomonadati</taxon>
        <taxon>Bacteroidota</taxon>
        <taxon>Cytophagia</taxon>
        <taxon>Cytophagales</taxon>
        <taxon>Spirosomataceae</taxon>
        <taxon>Dyadobacter</taxon>
    </lineage>
</organism>
<dbReference type="AlphaFoldDB" id="A0A916J8M6"/>
<keyword evidence="1" id="KW-0805">Transcription regulation</keyword>
<dbReference type="RefSeq" id="WP_215237275.1">
    <property type="nucleotide sequence ID" value="NZ_CAJRAF010000001.1"/>
</dbReference>
<protein>
    <submittedName>
        <fullName evidence="5">HTH-type transcriptional activator RhaS</fullName>
    </submittedName>
</protein>
<evidence type="ECO:0000313" key="6">
    <source>
        <dbReference type="Proteomes" id="UP000680038"/>
    </source>
</evidence>
<dbReference type="GO" id="GO:0043565">
    <property type="term" value="F:sequence-specific DNA binding"/>
    <property type="evidence" value="ECO:0007669"/>
    <property type="project" value="InterPro"/>
</dbReference>
<gene>
    <name evidence="5" type="primary">rhaS_3</name>
    <name evidence="5" type="ORF">DYBT9275_00522</name>
</gene>
<dbReference type="SUPFAM" id="SSF46689">
    <property type="entry name" value="Homeodomain-like"/>
    <property type="match status" value="1"/>
</dbReference>
<dbReference type="EMBL" id="CAJRAF010000001">
    <property type="protein sequence ID" value="CAG4990409.1"/>
    <property type="molecule type" value="Genomic_DNA"/>
</dbReference>
<comment type="caution">
    <text evidence="5">The sequence shown here is derived from an EMBL/GenBank/DDBJ whole genome shotgun (WGS) entry which is preliminary data.</text>
</comment>
<keyword evidence="3" id="KW-0804">Transcription</keyword>
<dbReference type="InterPro" id="IPR009057">
    <property type="entry name" value="Homeodomain-like_sf"/>
</dbReference>
<dbReference type="Pfam" id="PF12833">
    <property type="entry name" value="HTH_18"/>
    <property type="match status" value="1"/>
</dbReference>
<dbReference type="InterPro" id="IPR018060">
    <property type="entry name" value="HTH_AraC"/>
</dbReference>
<dbReference type="PANTHER" id="PTHR43280:SF32">
    <property type="entry name" value="TRANSCRIPTIONAL REGULATORY PROTEIN"/>
    <property type="match status" value="1"/>
</dbReference>
<keyword evidence="6" id="KW-1185">Reference proteome</keyword>
<evidence type="ECO:0000256" key="2">
    <source>
        <dbReference type="ARBA" id="ARBA00023125"/>
    </source>
</evidence>
<evidence type="ECO:0000256" key="3">
    <source>
        <dbReference type="ARBA" id="ARBA00023163"/>
    </source>
</evidence>
<sequence>MATTQPLRFKTITAFHQFRRLPKPEHPLISVIDLALMQRVSANEMGMVKDFYMIALKRNFNAKMKYGQQDYDFDEGVMFFMAPGQVLRIEVGTDTQLKQSGWMLLVHPDFLWNTPLAKTIKQYEYFDYSVNEALFVSEKEENIVTGIIEGIQQEYHANLDKFSQDLIIAQLELLLRYSERFYHRQFITRKIANHKILDRLENILTQYFNGDDLMKKGLPTVQYIAETLNISPNYLSGMLKLLTGQTTQQHIHDKLIDRAKEKLSTTDLSVSEIAYELGFEHSQSFSKLFKTKTSQSPLEFRQSFN</sequence>
<evidence type="ECO:0000256" key="1">
    <source>
        <dbReference type="ARBA" id="ARBA00023015"/>
    </source>
</evidence>
<dbReference type="PROSITE" id="PS01124">
    <property type="entry name" value="HTH_ARAC_FAMILY_2"/>
    <property type="match status" value="1"/>
</dbReference>
<dbReference type="Proteomes" id="UP000680038">
    <property type="component" value="Unassembled WGS sequence"/>
</dbReference>
<dbReference type="InterPro" id="IPR020449">
    <property type="entry name" value="Tscrpt_reg_AraC-type_HTH"/>
</dbReference>
<dbReference type="PRINTS" id="PR00032">
    <property type="entry name" value="HTHARAC"/>
</dbReference>
<dbReference type="Gene3D" id="1.10.10.60">
    <property type="entry name" value="Homeodomain-like"/>
    <property type="match status" value="2"/>
</dbReference>
<feature type="domain" description="HTH araC/xylS-type" evidence="4">
    <location>
        <begin position="198"/>
        <end position="303"/>
    </location>
</feature>
<dbReference type="SMART" id="SM00342">
    <property type="entry name" value="HTH_ARAC"/>
    <property type="match status" value="1"/>
</dbReference>
<keyword evidence="2" id="KW-0238">DNA-binding</keyword>
<name>A0A916J8M6_9BACT</name>
<dbReference type="GO" id="GO:0003700">
    <property type="term" value="F:DNA-binding transcription factor activity"/>
    <property type="evidence" value="ECO:0007669"/>
    <property type="project" value="InterPro"/>
</dbReference>
<reference evidence="5" key="1">
    <citation type="submission" date="2021-04" db="EMBL/GenBank/DDBJ databases">
        <authorList>
            <person name="Rodrigo-Torres L."/>
            <person name="Arahal R. D."/>
            <person name="Lucena T."/>
        </authorList>
    </citation>
    <scope>NUCLEOTIDE SEQUENCE</scope>
    <source>
        <strain evidence="5">CECT 9275</strain>
    </source>
</reference>
<evidence type="ECO:0000313" key="5">
    <source>
        <dbReference type="EMBL" id="CAG4990409.1"/>
    </source>
</evidence>